<name>A0A2W4YU43_9SPHN</name>
<dbReference type="EMBL" id="QFMX01000009">
    <property type="protein sequence ID" value="PZO73046.1"/>
    <property type="molecule type" value="Genomic_DNA"/>
</dbReference>
<dbReference type="Proteomes" id="UP000249555">
    <property type="component" value="Unassembled WGS sequence"/>
</dbReference>
<organism evidence="2 3">
    <name type="scientific">Sphingomonas taxi</name>
    <dbReference type="NCBI Taxonomy" id="1549858"/>
    <lineage>
        <taxon>Bacteria</taxon>
        <taxon>Pseudomonadati</taxon>
        <taxon>Pseudomonadota</taxon>
        <taxon>Alphaproteobacteria</taxon>
        <taxon>Sphingomonadales</taxon>
        <taxon>Sphingomonadaceae</taxon>
        <taxon>Sphingomonas</taxon>
    </lineage>
</organism>
<sequence>MDVSSDDALSLRSAIAWALHLADAQDDTLVAAILANALETAERSGAGSLGTDACRADLAGNGSREKRE</sequence>
<proteinExistence type="predicted"/>
<reference evidence="2 3" key="1">
    <citation type="submission" date="2017-08" db="EMBL/GenBank/DDBJ databases">
        <title>Infants hospitalized years apart are colonized by the same room-sourced microbial strains.</title>
        <authorList>
            <person name="Brooks B."/>
            <person name="Olm M.R."/>
            <person name="Firek B.A."/>
            <person name="Baker R."/>
            <person name="Thomas B.C."/>
            <person name="Morowitz M.J."/>
            <person name="Banfield J.F."/>
        </authorList>
    </citation>
    <scope>NUCLEOTIDE SEQUENCE [LARGE SCALE GENOMIC DNA]</scope>
    <source>
        <strain evidence="2">S2_018_000_R3_119</strain>
    </source>
</reference>
<protein>
    <submittedName>
        <fullName evidence="2">Uncharacterized protein</fullName>
    </submittedName>
</protein>
<evidence type="ECO:0000256" key="1">
    <source>
        <dbReference type="SAM" id="MobiDB-lite"/>
    </source>
</evidence>
<accession>A0A2W4YU43</accession>
<comment type="caution">
    <text evidence="2">The sequence shown here is derived from an EMBL/GenBank/DDBJ whole genome shotgun (WGS) entry which is preliminary data.</text>
</comment>
<gene>
    <name evidence="2" type="ORF">DI640_11330</name>
</gene>
<dbReference type="AlphaFoldDB" id="A0A2W4YU43"/>
<evidence type="ECO:0000313" key="3">
    <source>
        <dbReference type="Proteomes" id="UP000249555"/>
    </source>
</evidence>
<feature type="region of interest" description="Disordered" evidence="1">
    <location>
        <begin position="42"/>
        <end position="68"/>
    </location>
</feature>
<evidence type="ECO:0000313" key="2">
    <source>
        <dbReference type="EMBL" id="PZO73046.1"/>
    </source>
</evidence>